<dbReference type="InterPro" id="IPR009057">
    <property type="entry name" value="Homeodomain-like_sf"/>
</dbReference>
<dbReference type="Pfam" id="PF14525">
    <property type="entry name" value="AraC_binding_2"/>
    <property type="match status" value="1"/>
</dbReference>
<dbReference type="EMBL" id="WBOF01000002">
    <property type="protein sequence ID" value="MQS16237.1"/>
    <property type="molecule type" value="Genomic_DNA"/>
</dbReference>
<evidence type="ECO:0000259" key="4">
    <source>
        <dbReference type="PROSITE" id="PS01124"/>
    </source>
</evidence>
<dbReference type="SUPFAM" id="SSF46689">
    <property type="entry name" value="Homeodomain-like"/>
    <property type="match status" value="1"/>
</dbReference>
<accession>A0A6N7L0N9</accession>
<dbReference type="PANTHER" id="PTHR43280:SF31">
    <property type="entry name" value="TRANSCRIPTIONAL REGULATORY PROTEIN"/>
    <property type="match status" value="1"/>
</dbReference>
<dbReference type="RefSeq" id="WP_153466966.1">
    <property type="nucleotide sequence ID" value="NZ_WBOF01000002.1"/>
</dbReference>
<evidence type="ECO:0000256" key="1">
    <source>
        <dbReference type="ARBA" id="ARBA00023015"/>
    </source>
</evidence>
<proteinExistence type="predicted"/>
<evidence type="ECO:0000256" key="2">
    <source>
        <dbReference type="ARBA" id="ARBA00023125"/>
    </source>
</evidence>
<evidence type="ECO:0000313" key="6">
    <source>
        <dbReference type="Proteomes" id="UP000450000"/>
    </source>
</evidence>
<dbReference type="Pfam" id="PF12833">
    <property type="entry name" value="HTH_18"/>
    <property type="match status" value="1"/>
</dbReference>
<keyword evidence="1" id="KW-0805">Transcription regulation</keyword>
<gene>
    <name evidence="5" type="ORF">F7Q99_29440</name>
</gene>
<dbReference type="PROSITE" id="PS00041">
    <property type="entry name" value="HTH_ARAC_FAMILY_1"/>
    <property type="match status" value="1"/>
</dbReference>
<keyword evidence="6" id="KW-1185">Reference proteome</keyword>
<dbReference type="PANTHER" id="PTHR43280">
    <property type="entry name" value="ARAC-FAMILY TRANSCRIPTIONAL REGULATOR"/>
    <property type="match status" value="1"/>
</dbReference>
<name>A0A6N7L0N9_9ACTN</name>
<dbReference type="SMART" id="SM00342">
    <property type="entry name" value="HTH_ARAC"/>
    <property type="match status" value="1"/>
</dbReference>
<dbReference type="AlphaFoldDB" id="A0A6N7L0N9"/>
<dbReference type="GO" id="GO:0043565">
    <property type="term" value="F:sequence-specific DNA binding"/>
    <property type="evidence" value="ECO:0007669"/>
    <property type="project" value="InterPro"/>
</dbReference>
<keyword evidence="2" id="KW-0238">DNA-binding</keyword>
<comment type="caution">
    <text evidence="5">The sequence shown here is derived from an EMBL/GenBank/DDBJ whole genome shotgun (WGS) entry which is preliminary data.</text>
</comment>
<dbReference type="InterPro" id="IPR018062">
    <property type="entry name" value="HTH_AraC-typ_CS"/>
</dbReference>
<dbReference type="InterPro" id="IPR018060">
    <property type="entry name" value="HTH_AraC"/>
</dbReference>
<evidence type="ECO:0000313" key="5">
    <source>
        <dbReference type="EMBL" id="MQS16237.1"/>
    </source>
</evidence>
<protein>
    <submittedName>
        <fullName evidence="5">AraC family transcriptional regulator</fullName>
    </submittedName>
</protein>
<sequence>MAVDVPGAPWDEGLPAKERFEYWRDVLGKTRDCDATSAHADSFDAELRWSELGPVAMFWTSFRSVRFVRNERMVRRADSPELYHLTLLTSGAQALRRGEDQRDKIGPGELSLVDNTTPYDVRVFGAGPEDAHAAGLGIDIPQPLLPVPGCLVRDLLGRGLSANVGSGAVLAHFLIGLERQAHTLQPAEAARLGTVVVDLVAAWIARELDALPALPQETRRRALMESVRRFIRHNLHDPDLTPATVAAAHHISLSYLHRVFTQESQGETVAAWIRSQRLKKAHHDLADPALRAVPIHIVAAQWGIPRADDFSRAFRAAYGISPSEHRHQAFALTAE</sequence>
<dbReference type="Gene3D" id="1.10.10.60">
    <property type="entry name" value="Homeodomain-like"/>
    <property type="match status" value="1"/>
</dbReference>
<dbReference type="Proteomes" id="UP000450000">
    <property type="component" value="Unassembled WGS sequence"/>
</dbReference>
<evidence type="ECO:0000256" key="3">
    <source>
        <dbReference type="ARBA" id="ARBA00023163"/>
    </source>
</evidence>
<dbReference type="PROSITE" id="PS01124">
    <property type="entry name" value="HTH_ARAC_FAMILY_2"/>
    <property type="match status" value="1"/>
</dbReference>
<keyword evidence="3" id="KW-0804">Transcription</keyword>
<organism evidence="5 6">
    <name type="scientific">Streptomyces kaniharaensis</name>
    <dbReference type="NCBI Taxonomy" id="212423"/>
    <lineage>
        <taxon>Bacteria</taxon>
        <taxon>Bacillati</taxon>
        <taxon>Actinomycetota</taxon>
        <taxon>Actinomycetes</taxon>
        <taxon>Kitasatosporales</taxon>
        <taxon>Streptomycetaceae</taxon>
        <taxon>Streptomyces</taxon>
    </lineage>
</organism>
<feature type="domain" description="HTH araC/xylS-type" evidence="4">
    <location>
        <begin position="225"/>
        <end position="328"/>
    </location>
</feature>
<reference evidence="5 6" key="1">
    <citation type="submission" date="2019-09" db="EMBL/GenBank/DDBJ databases">
        <title>Genome Sequences of Streptomyces kaniharaensis ATCC 21070.</title>
        <authorList>
            <person name="Zhu W."/>
            <person name="De Crecy-Lagard V."/>
            <person name="Richards N.G."/>
        </authorList>
    </citation>
    <scope>NUCLEOTIDE SEQUENCE [LARGE SCALE GENOMIC DNA]</scope>
    <source>
        <strain evidence="5 6">SF-557</strain>
    </source>
</reference>
<dbReference type="InterPro" id="IPR035418">
    <property type="entry name" value="AraC-bd_2"/>
</dbReference>
<dbReference type="OrthoDB" id="9799345at2"/>
<dbReference type="GO" id="GO:0003700">
    <property type="term" value="F:DNA-binding transcription factor activity"/>
    <property type="evidence" value="ECO:0007669"/>
    <property type="project" value="InterPro"/>
</dbReference>